<evidence type="ECO:0000256" key="1">
    <source>
        <dbReference type="SAM" id="SignalP"/>
    </source>
</evidence>
<protein>
    <recommendedName>
        <fullName evidence="3">Glycosyltransferase 2-like domain-containing protein</fullName>
    </recommendedName>
</protein>
<reference evidence="2" key="1">
    <citation type="submission" date="2021-01" db="EMBL/GenBank/DDBJ databases">
        <authorList>
            <person name="Corre E."/>
            <person name="Pelletier E."/>
            <person name="Niang G."/>
            <person name="Scheremetjew M."/>
            <person name="Finn R."/>
            <person name="Kale V."/>
            <person name="Holt S."/>
            <person name="Cochrane G."/>
            <person name="Meng A."/>
            <person name="Brown T."/>
            <person name="Cohen L."/>
        </authorList>
    </citation>
    <scope>NUCLEOTIDE SEQUENCE</scope>
    <source>
        <strain evidence="2">SM1012Den-03</strain>
    </source>
</reference>
<feature type="chain" id="PRO_5031109790" description="Glycosyltransferase 2-like domain-containing protein" evidence="1">
    <location>
        <begin position="24"/>
        <end position="380"/>
    </location>
</feature>
<dbReference type="AlphaFoldDB" id="A0A7S2KEB9"/>
<sequence>MRPNCRSRLYSLVLFVLVAYCLWQQHELGHLREIAESEYKNINQAIAAESHSPQSATHDTKVSYVTNFWAKVKGGEIHPHRREVEAALLANIHNPHFDQVVVYLDREDNAESCLDFRQAMSDLSRQVFSMTAGESNELLTNKLKCVDVKTGQPSYYQMFNNAMAEVVTGDVVVLANADMAFDDTMSLARSLNPEVLAVLGTSGFSNKMTANIKNIYEEMMGTDYITDVEQRSGHPGSWEIDSCAELIFSWDTWIFHKSKLMGRLKAVNFKRLSQTNELVPFYMNENGAESAALWAIEQSYPFSSTYNACDRIQSWHFHLAPKTHKVREAPWLQGSKDVHSPMFSPRGFVPKPWGGSSQGRAPHPFARKDPNCVGSDSCFL</sequence>
<accession>A0A7S2KEB9</accession>
<organism evidence="2">
    <name type="scientific">Skeletonema marinoi</name>
    <dbReference type="NCBI Taxonomy" id="267567"/>
    <lineage>
        <taxon>Eukaryota</taxon>
        <taxon>Sar</taxon>
        <taxon>Stramenopiles</taxon>
        <taxon>Ochrophyta</taxon>
        <taxon>Bacillariophyta</taxon>
        <taxon>Coscinodiscophyceae</taxon>
        <taxon>Thalassiosirophycidae</taxon>
        <taxon>Thalassiosirales</taxon>
        <taxon>Skeletonemataceae</taxon>
        <taxon>Skeletonema</taxon>
        <taxon>Skeletonema marinoi-dohrnii complex</taxon>
    </lineage>
</organism>
<evidence type="ECO:0000313" key="2">
    <source>
        <dbReference type="EMBL" id="CAD9574379.1"/>
    </source>
</evidence>
<evidence type="ECO:0008006" key="3">
    <source>
        <dbReference type="Google" id="ProtNLM"/>
    </source>
</evidence>
<feature type="signal peptide" evidence="1">
    <location>
        <begin position="1"/>
        <end position="23"/>
    </location>
</feature>
<gene>
    <name evidence="2" type="ORF">SMAR0320_LOCUS1657</name>
</gene>
<name>A0A7S2KEB9_9STRA</name>
<proteinExistence type="predicted"/>
<keyword evidence="1" id="KW-0732">Signal</keyword>
<dbReference type="EMBL" id="HBGZ01002403">
    <property type="protein sequence ID" value="CAD9574379.1"/>
    <property type="molecule type" value="Transcribed_RNA"/>
</dbReference>